<dbReference type="EMBL" id="SLWV01000008">
    <property type="protein sequence ID" value="TCO76448.1"/>
    <property type="molecule type" value="Genomic_DNA"/>
</dbReference>
<proteinExistence type="predicted"/>
<keyword evidence="2" id="KW-1185">Reference proteome</keyword>
<reference evidence="1 2" key="1">
    <citation type="submission" date="2019-03" db="EMBL/GenBank/DDBJ databases">
        <title>Genomic Encyclopedia of Type Strains, Phase IV (KMG-IV): sequencing the most valuable type-strain genomes for metagenomic binning, comparative biology and taxonomic classification.</title>
        <authorList>
            <person name="Goeker M."/>
        </authorList>
    </citation>
    <scope>NUCLEOTIDE SEQUENCE [LARGE SCALE GENOMIC DNA]</scope>
    <source>
        <strain evidence="1 2">DSM 102940</strain>
    </source>
</reference>
<dbReference type="Proteomes" id="UP000294919">
    <property type="component" value="Unassembled WGS sequence"/>
</dbReference>
<dbReference type="Pfam" id="PF03885">
    <property type="entry name" value="DUF327"/>
    <property type="match status" value="1"/>
</dbReference>
<name>A0A4R2L1L7_9FIRM</name>
<dbReference type="Gene3D" id="1.20.120.490">
    <property type="entry name" value="Hypothetical protein TM1646-like domain"/>
    <property type="match status" value="1"/>
</dbReference>
<dbReference type="InterPro" id="IPR005585">
    <property type="entry name" value="DUF327"/>
</dbReference>
<gene>
    <name evidence="1" type="ORF">EV214_10850</name>
</gene>
<dbReference type="SUPFAM" id="SSF158397">
    <property type="entry name" value="TM1646-like"/>
    <property type="match status" value="1"/>
</dbReference>
<evidence type="ECO:0000313" key="2">
    <source>
        <dbReference type="Proteomes" id="UP000294919"/>
    </source>
</evidence>
<dbReference type="InterPro" id="IPR024042">
    <property type="entry name" value="TM1646-like_dom_sf"/>
</dbReference>
<dbReference type="OrthoDB" id="1680946at2"/>
<accession>A0A4R2L1L7</accession>
<sequence>MKKTTNLINPNKEMLNNTFLEKFEKIKSDKVREHSQALFDKINEQSEKFGDKLYLKDLVEYKKLVREFLDVAINNSHAFSRDSFLDRRGRHRVLSQVKQVDRELASLTNAFLKEEADRIKVLKKIDDIRGLLMDIFI</sequence>
<organism evidence="1 2">
    <name type="scientific">Marinisporobacter balticus</name>
    <dbReference type="NCBI Taxonomy" id="2018667"/>
    <lineage>
        <taxon>Bacteria</taxon>
        <taxon>Bacillati</taxon>
        <taxon>Bacillota</taxon>
        <taxon>Clostridia</taxon>
        <taxon>Peptostreptococcales</taxon>
        <taxon>Thermotaleaceae</taxon>
        <taxon>Marinisporobacter</taxon>
    </lineage>
</organism>
<evidence type="ECO:0008006" key="3">
    <source>
        <dbReference type="Google" id="ProtNLM"/>
    </source>
</evidence>
<protein>
    <recommendedName>
        <fullName evidence="3">DUF327 family protein</fullName>
    </recommendedName>
</protein>
<comment type="caution">
    <text evidence="1">The sequence shown here is derived from an EMBL/GenBank/DDBJ whole genome shotgun (WGS) entry which is preliminary data.</text>
</comment>
<dbReference type="AlphaFoldDB" id="A0A4R2L1L7"/>
<evidence type="ECO:0000313" key="1">
    <source>
        <dbReference type="EMBL" id="TCO76448.1"/>
    </source>
</evidence>